<evidence type="ECO:0000256" key="1">
    <source>
        <dbReference type="SAM" id="Coils"/>
    </source>
</evidence>
<feature type="coiled-coil region" evidence="1">
    <location>
        <begin position="280"/>
        <end position="337"/>
    </location>
</feature>
<organism evidence="3 4">
    <name type="scientific">Peltaster fructicola</name>
    <dbReference type="NCBI Taxonomy" id="286661"/>
    <lineage>
        <taxon>Eukaryota</taxon>
        <taxon>Fungi</taxon>
        <taxon>Dikarya</taxon>
        <taxon>Ascomycota</taxon>
        <taxon>Pezizomycotina</taxon>
        <taxon>Dothideomycetes</taxon>
        <taxon>Dothideomycetes incertae sedis</taxon>
        <taxon>Peltaster</taxon>
    </lineage>
</organism>
<dbReference type="EMBL" id="CP051141">
    <property type="protein sequence ID" value="QIW98404.1"/>
    <property type="molecule type" value="Genomic_DNA"/>
</dbReference>
<evidence type="ECO:0000313" key="3">
    <source>
        <dbReference type="EMBL" id="QIW98404.1"/>
    </source>
</evidence>
<accession>A0A6H0XUS3</accession>
<sequence>MASTLNERPPSDATDTYERDVLHLSRGQTEVDLELSLRTQAQELGLILDTPSEEPTSPTVQSEQSSRYSASVDSRVSISTGLTSILSDRVSVYSNNALDHARSTRSSDLSASRRQSVSSSMFSVSSSSTNQSKSPFRRIGLSMLRLNRSSSKGCPHCPKDPISQRRALHELPCGHRLCTQALRNVVVESTRHDPEIRCCGQIIPEHFIRYVLNDEGYETINNIGSTPLAPSRPPMPQSSLKSQVDRPAPTKEKKLAIPSGEHQTLAVRYEAESGRLEVWLARLKDDLKQQRTAMLKILQEHHAKALDDQAETQSHDMLVAEDRQVKAEADLRNMQDQEIRDNATRLRHMEAYCAGKLASGDSHNRVITEQDLLELQKTQNVRDAMEMKHRNAINILRGEQTRRMKLRAQRYDKDVHQLKAQHRKECLALEQRYRTEEASLIDDAGQRRQRLYARWRLETMICTKRLEVANESVSPTGKIAATAS</sequence>
<feature type="compositionally biased region" description="Low complexity" evidence="2">
    <location>
        <begin position="106"/>
        <end position="134"/>
    </location>
</feature>
<dbReference type="AlphaFoldDB" id="A0A6H0XUS3"/>
<feature type="region of interest" description="Disordered" evidence="2">
    <location>
        <begin position="100"/>
        <end position="134"/>
    </location>
</feature>
<reference evidence="3 4" key="1">
    <citation type="journal article" date="2016" name="Sci. Rep.">
        <title>Peltaster fructicola genome reveals evolution from an invasive phytopathogen to an ectophytic parasite.</title>
        <authorList>
            <person name="Xu C."/>
            <person name="Chen H."/>
            <person name="Gleason M.L."/>
            <person name="Xu J.R."/>
            <person name="Liu H."/>
            <person name="Zhang R."/>
            <person name="Sun G."/>
        </authorList>
    </citation>
    <scope>NUCLEOTIDE SEQUENCE [LARGE SCALE GENOMIC DNA]</scope>
    <source>
        <strain evidence="3 4">LNHT1506</strain>
    </source>
</reference>
<dbReference type="Proteomes" id="UP000503462">
    <property type="component" value="Chromosome 3"/>
</dbReference>
<feature type="region of interest" description="Disordered" evidence="2">
    <location>
        <begin position="223"/>
        <end position="259"/>
    </location>
</feature>
<feature type="region of interest" description="Disordered" evidence="2">
    <location>
        <begin position="46"/>
        <end position="73"/>
    </location>
</feature>
<name>A0A6H0XUS3_9PEZI</name>
<keyword evidence="1" id="KW-0175">Coiled coil</keyword>
<evidence type="ECO:0000313" key="4">
    <source>
        <dbReference type="Proteomes" id="UP000503462"/>
    </source>
</evidence>
<feature type="compositionally biased region" description="Polar residues" evidence="2">
    <location>
        <begin position="53"/>
        <end position="73"/>
    </location>
</feature>
<dbReference type="OrthoDB" id="9977870at2759"/>
<protein>
    <submittedName>
        <fullName evidence="3">Uncharacterized protein</fullName>
    </submittedName>
</protein>
<keyword evidence="4" id="KW-1185">Reference proteome</keyword>
<proteinExistence type="predicted"/>
<evidence type="ECO:0000256" key="2">
    <source>
        <dbReference type="SAM" id="MobiDB-lite"/>
    </source>
</evidence>
<gene>
    <name evidence="3" type="ORF">AMS68_003922</name>
</gene>